<dbReference type="InterPro" id="IPR014720">
    <property type="entry name" value="dsRBD_dom"/>
</dbReference>
<evidence type="ECO:0000259" key="5">
    <source>
        <dbReference type="PROSITE" id="PS50800"/>
    </source>
</evidence>
<name>A0ABP0F8T8_CLALP</name>
<reference evidence="6 7" key="1">
    <citation type="submission" date="2024-02" db="EMBL/GenBank/DDBJ databases">
        <authorList>
            <person name="Daric V."/>
            <person name="Darras S."/>
        </authorList>
    </citation>
    <scope>NUCLEOTIDE SEQUENCE [LARGE SCALE GENOMIC DNA]</scope>
</reference>
<dbReference type="Pfam" id="PF02037">
    <property type="entry name" value="SAP"/>
    <property type="match status" value="1"/>
</dbReference>
<accession>A0ABP0F8T8</accession>
<feature type="domain" description="DRBM" evidence="3">
    <location>
        <begin position="275"/>
        <end position="325"/>
    </location>
</feature>
<dbReference type="Gene3D" id="1.10.720.30">
    <property type="entry name" value="SAP domain"/>
    <property type="match status" value="1"/>
</dbReference>
<keyword evidence="1" id="KW-0694">RNA-binding</keyword>
<dbReference type="Gene3D" id="3.30.160.20">
    <property type="match status" value="2"/>
</dbReference>
<dbReference type="InterPro" id="IPR003034">
    <property type="entry name" value="SAP_dom"/>
</dbReference>
<organism evidence="6 7">
    <name type="scientific">Clavelina lepadiformis</name>
    <name type="common">Light-bulb sea squirt</name>
    <name type="synonym">Ascidia lepadiformis</name>
    <dbReference type="NCBI Taxonomy" id="159417"/>
    <lineage>
        <taxon>Eukaryota</taxon>
        <taxon>Metazoa</taxon>
        <taxon>Chordata</taxon>
        <taxon>Tunicata</taxon>
        <taxon>Ascidiacea</taxon>
        <taxon>Aplousobranchia</taxon>
        <taxon>Clavelinidae</taxon>
        <taxon>Clavelina</taxon>
    </lineage>
</organism>
<proteinExistence type="predicted"/>
<evidence type="ECO:0000256" key="2">
    <source>
        <dbReference type="SAM" id="MobiDB-lite"/>
    </source>
</evidence>
<evidence type="ECO:0000313" key="6">
    <source>
        <dbReference type="EMBL" id="CAK8676124.1"/>
    </source>
</evidence>
<dbReference type="Pfam" id="PF00035">
    <property type="entry name" value="dsrm"/>
    <property type="match status" value="2"/>
</dbReference>
<comment type="caution">
    <text evidence="6">The sequence shown here is derived from an EMBL/GenBank/DDBJ whole genome shotgun (WGS) entry which is preliminary data.</text>
</comment>
<feature type="domain" description="DRBM" evidence="3">
    <location>
        <begin position="156"/>
        <end position="206"/>
    </location>
</feature>
<dbReference type="SMART" id="SM00513">
    <property type="entry name" value="SAP"/>
    <property type="match status" value="1"/>
</dbReference>
<feature type="domain" description="SAP" evidence="5">
    <location>
        <begin position="3"/>
        <end position="37"/>
    </location>
</feature>
<keyword evidence="7" id="KW-1185">Reference proteome</keyword>
<evidence type="ECO:0000256" key="1">
    <source>
        <dbReference type="PROSITE-ProRule" id="PRU00266"/>
    </source>
</evidence>
<protein>
    <recommendedName>
        <fullName evidence="8">Double-stranded RNA-specific editase Adar</fullName>
    </recommendedName>
</protein>
<sequence>MDIENMKVSDLKAYLQSRGAPYSGTKAVLLKRVRSLADSEKIVNRDESSSVDFAECPTEAVGEGSNEEEKDSSPHVAMEDNESIQADVICSAEVDEGNEEKILVAPVSPKTEPPDLATYKRKSSDIISPVMRKKIKGPPMQKTPVMILNEVKPGLQYTLVGSSGFAHKPMFTMEINYEGQKYSGSGSSKKQAKQNAATTLLRSMVQFKQPDHIAPFMQNTLISNIDFTADDPPEINVSEQISDREKPLVQSPSCKTVPVGKNPVMLLNEKCPGLQFECVAETGSKQSKVFTMQVTVNGNPYQGFGKNKKQGKVGAALKALRTEYNILLPMSPDHEAVPSSESEGAVGDFPIYSGDLPDLVLSLIKQKFSLLTDNETSEYATHKVLAGVVMTRSNDPHVNEGEVISLATGTKCVNGEYISNQGSALFDCHAEIVSLRGLRRYLYEQLMACAKGENTIFMACEGGGYRVKPDVFFHLYINTSPCGDARIFSPHESSGEDLHPDRKSRSLLRTKIECGEGTIPIEDRVHLPERGRGNVQQTWDAIISGERLLTMSCSDKLAKYNVLGMQGSLLSIFIEPLYLSSIILGSLYHAKHLDRGVYRRAKEAIEAVTKEGATTGLQFPYKVHRPMLAAVSNPVRRQARKAPTFCLHWTCGEEQASVINCGTGRTIKDGNSSSLCKLEMMRMFLKTSQMVNVSKRIPIIEDLNKMNYAQLKDLAKDHKDVKYILMTGFHKIGCGSWVGKPPEVDNFYS</sequence>
<evidence type="ECO:0008006" key="8">
    <source>
        <dbReference type="Google" id="ProtNLM"/>
    </source>
</evidence>
<dbReference type="Pfam" id="PF02137">
    <property type="entry name" value="A_deamin"/>
    <property type="match status" value="1"/>
</dbReference>
<dbReference type="PROSITE" id="PS50137">
    <property type="entry name" value="DS_RBD"/>
    <property type="match status" value="2"/>
</dbReference>
<evidence type="ECO:0000259" key="3">
    <source>
        <dbReference type="PROSITE" id="PS50137"/>
    </source>
</evidence>
<dbReference type="InterPro" id="IPR036361">
    <property type="entry name" value="SAP_dom_sf"/>
</dbReference>
<dbReference type="PROSITE" id="PS50141">
    <property type="entry name" value="A_DEAMIN_EDITASE"/>
    <property type="match status" value="1"/>
</dbReference>
<gene>
    <name evidence="6" type="ORF">CVLEPA_LOCUS5612</name>
</gene>
<feature type="domain" description="A to I editase" evidence="4">
    <location>
        <begin position="405"/>
        <end position="747"/>
    </location>
</feature>
<dbReference type="SUPFAM" id="SSF68906">
    <property type="entry name" value="SAP domain"/>
    <property type="match status" value="1"/>
</dbReference>
<dbReference type="PANTHER" id="PTHR10910:SF62">
    <property type="entry name" value="AT07585P-RELATED"/>
    <property type="match status" value="1"/>
</dbReference>
<dbReference type="EMBL" id="CAWYQH010000024">
    <property type="protein sequence ID" value="CAK8676124.1"/>
    <property type="molecule type" value="Genomic_DNA"/>
</dbReference>
<evidence type="ECO:0000313" key="7">
    <source>
        <dbReference type="Proteomes" id="UP001642483"/>
    </source>
</evidence>
<evidence type="ECO:0000259" key="4">
    <source>
        <dbReference type="PROSITE" id="PS50141"/>
    </source>
</evidence>
<dbReference type="PROSITE" id="PS50800">
    <property type="entry name" value="SAP"/>
    <property type="match status" value="1"/>
</dbReference>
<dbReference type="SMART" id="SM00358">
    <property type="entry name" value="DSRM"/>
    <property type="match status" value="2"/>
</dbReference>
<dbReference type="SUPFAM" id="SSF54768">
    <property type="entry name" value="dsRNA-binding domain-like"/>
    <property type="match status" value="2"/>
</dbReference>
<feature type="region of interest" description="Disordered" evidence="2">
    <location>
        <begin position="58"/>
        <end position="77"/>
    </location>
</feature>
<dbReference type="SMART" id="SM00552">
    <property type="entry name" value="ADEAMc"/>
    <property type="match status" value="1"/>
</dbReference>
<dbReference type="PANTHER" id="PTHR10910">
    <property type="entry name" value="EUKARYOTE SPECIFIC DSRNA BINDING PROTEIN"/>
    <property type="match status" value="1"/>
</dbReference>
<dbReference type="InterPro" id="IPR002466">
    <property type="entry name" value="A_deamin"/>
</dbReference>
<dbReference type="Proteomes" id="UP001642483">
    <property type="component" value="Unassembled WGS sequence"/>
</dbReference>